<dbReference type="NCBIfam" id="TIGR04057">
    <property type="entry name" value="SusC_RagA_signa"/>
    <property type="match status" value="1"/>
</dbReference>
<reference evidence="10 11" key="1">
    <citation type="submission" date="2018-11" db="EMBL/GenBank/DDBJ databases">
        <title>Genomes From Bacteria Associated with the Canine Oral Cavity: a Test Case for Automated Genome-Based Taxonomic Assignment.</title>
        <authorList>
            <person name="Coil D.A."/>
            <person name="Jospin G."/>
            <person name="Darling A.E."/>
            <person name="Wallis C."/>
            <person name="Davis I.J."/>
            <person name="Harris S."/>
            <person name="Eisen J.A."/>
            <person name="Holcombe L.J."/>
            <person name="O'Flynn C."/>
        </authorList>
    </citation>
    <scope>NUCLEOTIDE SEQUENCE [LARGE SCALE GENOMIC DNA]</scope>
    <source>
        <strain evidence="10 11">OH2617_COT-023</strain>
    </source>
</reference>
<gene>
    <name evidence="10" type="ORF">EII40_00470</name>
</gene>
<dbReference type="GO" id="GO:0009279">
    <property type="term" value="C:cell outer membrane"/>
    <property type="evidence" value="ECO:0007669"/>
    <property type="project" value="UniProtKB-SubCell"/>
</dbReference>
<evidence type="ECO:0000256" key="2">
    <source>
        <dbReference type="ARBA" id="ARBA00022448"/>
    </source>
</evidence>
<dbReference type="SMART" id="SM00965">
    <property type="entry name" value="STN"/>
    <property type="match status" value="1"/>
</dbReference>
<sequence>MKENYTPNRVVRKAHNRTLRVLALNFLVCLFGLSALPVDAKHSQQKAISIHVQDVTIQQAFSEIEKSSDYVFLVADNASSELNRRISLKRSKENIHQVLDALFHDTDLGYHVVERQISIYRKEKQAAAMKQQTPKGITVKGRVTDKQNEPLPGVSILIKGSTQGVATDMDGHFTLSDLAPNAVLEVSYVGMKQQSIPVKGRTELAIVMEDDEAMLGEIVVTGYQTLSKERATGSFTQVKQDKLDLLQLGATSVKQGLAGAIPGVFVGKSTINIRGVSSIYANKTPLFVVDGVPVNDIETINPKDIETITVLKDASAASIWGIRASNGVVVITTKLGKLNDGKTYFDISSNIMIDEKPDFGYLQRPTAAEYIDFETEAIARGKGWFNPATAERNGYSRVEELYYKKHKGQIDDAQLNEGLERLRQNDYLSERDLFFRSRVQKQVNLSIAGGTNKYKYYTSVGYTGNQGMSKGDSNHAMIINMKSRMTLLKGLELEMGVNTAFRKNTNNGVDLYAFHGKPYELNVDENGNYLSRYTNVAEHLKQGYYDKGFLDWTYNLKQEIDNNDITSNNASVRLNTGLEYTLFKGLKISTKFLYEAGTDRARNYRNLHNYYLKNLINSWTVYDATKKEYKHKFPKGPLLDLSKNWSSSWTQRNLLTFDSVIDEQHSINAIAGTEVREDFTLQNKERYYNYNDRALSVNNFDAYSLSQYTANYRGDYDSYRWDPEFSESKNRFFSVFLNGSYSYQGKYTVSGSVRIDQSDLFGTDPKYRYDPTWSSGLSWRLSEEAYMKNISWLNHLLLRLTYGINGNISKSSPYSLARYGKNSNTQEDMLTISTPENQQLRKEKTAVTNFGVDFALLNNRLSGSIDLYHKYSSDLLGNHKLDPTTGFNSARINTAEVSNRGLDMRINGMILRGTFGWDMTFNFGYNVNRVEKVQSPQEVAEYYVSGGSPIEGKPLSYLYSYKWAGLSEKGEPQIYDASGEVVGWKKKMSDVQALKYVGTLTPPVYGGIISTFTYRNFALTPVFSYQLGHVMRLPRPEMVSYGLNTDIAKRWKNPGDEKTTNIPRIYSSSSIDPKWRNYYLYNDSWDEDASFVKLNTLTLSYDFAGLIGRKLFSRAQLVVQASNLWTWTANSKGIDPEYYDLAEGRFSYLPPVSSYTIGVNLNF</sequence>
<evidence type="ECO:0000313" key="11">
    <source>
        <dbReference type="Proteomes" id="UP000278609"/>
    </source>
</evidence>
<dbReference type="InterPro" id="IPR023996">
    <property type="entry name" value="TonB-dep_OMP_SusC/RagA"/>
</dbReference>
<comment type="similarity">
    <text evidence="7">Belongs to the TonB-dependent receptor family.</text>
</comment>
<dbReference type="AlphaFoldDB" id="A0A3P1XXA4"/>
<proteinExistence type="inferred from homology"/>
<dbReference type="InterPro" id="IPR037066">
    <property type="entry name" value="Plug_dom_sf"/>
</dbReference>
<evidence type="ECO:0000259" key="9">
    <source>
        <dbReference type="SMART" id="SM00965"/>
    </source>
</evidence>
<name>A0A3P1XXA4_TANFO</name>
<feature type="domain" description="Secretin/TonB short N-terminal" evidence="9">
    <location>
        <begin position="70"/>
        <end position="122"/>
    </location>
</feature>
<keyword evidence="3 7" id="KW-1134">Transmembrane beta strand</keyword>
<evidence type="ECO:0000256" key="3">
    <source>
        <dbReference type="ARBA" id="ARBA00022452"/>
    </source>
</evidence>
<dbReference type="RefSeq" id="WP_124750315.1">
    <property type="nucleotide sequence ID" value="NZ_RQYS01000001.1"/>
</dbReference>
<dbReference type="NCBIfam" id="TIGR04056">
    <property type="entry name" value="OMP_RagA_SusC"/>
    <property type="match status" value="1"/>
</dbReference>
<evidence type="ECO:0000256" key="8">
    <source>
        <dbReference type="SAM" id="SignalP"/>
    </source>
</evidence>
<accession>A0A3P1XXA4</accession>
<feature type="signal peptide" evidence="8">
    <location>
        <begin position="1"/>
        <end position="40"/>
    </location>
</feature>
<dbReference type="Proteomes" id="UP000278609">
    <property type="component" value="Unassembled WGS sequence"/>
</dbReference>
<dbReference type="Gene3D" id="2.170.130.10">
    <property type="entry name" value="TonB-dependent receptor, plug domain"/>
    <property type="match status" value="1"/>
</dbReference>
<organism evidence="10 11">
    <name type="scientific">Tannerella forsythia</name>
    <name type="common">Bacteroides forsythus</name>
    <dbReference type="NCBI Taxonomy" id="28112"/>
    <lineage>
        <taxon>Bacteria</taxon>
        <taxon>Pseudomonadati</taxon>
        <taxon>Bacteroidota</taxon>
        <taxon>Bacteroidia</taxon>
        <taxon>Bacteroidales</taxon>
        <taxon>Tannerellaceae</taxon>
        <taxon>Tannerella</taxon>
    </lineage>
</organism>
<dbReference type="SUPFAM" id="SSF56935">
    <property type="entry name" value="Porins"/>
    <property type="match status" value="1"/>
</dbReference>
<dbReference type="OrthoDB" id="9768177at2"/>
<comment type="subcellular location">
    <subcellularLocation>
        <location evidence="1 7">Cell outer membrane</location>
        <topology evidence="1 7">Multi-pass membrane protein</topology>
    </subcellularLocation>
</comment>
<dbReference type="InterPro" id="IPR011662">
    <property type="entry name" value="Secretin/TonB_short_N"/>
</dbReference>
<evidence type="ECO:0000256" key="6">
    <source>
        <dbReference type="ARBA" id="ARBA00023237"/>
    </source>
</evidence>
<dbReference type="EMBL" id="RQYS01000001">
    <property type="protein sequence ID" value="RRD63171.1"/>
    <property type="molecule type" value="Genomic_DNA"/>
</dbReference>
<dbReference type="Pfam" id="PF13715">
    <property type="entry name" value="CarbopepD_reg_2"/>
    <property type="match status" value="1"/>
</dbReference>
<protein>
    <submittedName>
        <fullName evidence="10">SusC/RagA family TonB-linked outer membrane protein</fullName>
    </submittedName>
</protein>
<dbReference type="SUPFAM" id="SSF49464">
    <property type="entry name" value="Carboxypeptidase regulatory domain-like"/>
    <property type="match status" value="1"/>
</dbReference>
<dbReference type="FunFam" id="2.60.40.1120:FF:000003">
    <property type="entry name" value="Outer membrane protein Omp121"/>
    <property type="match status" value="1"/>
</dbReference>
<keyword evidence="6 7" id="KW-0998">Cell outer membrane</keyword>
<dbReference type="InterPro" id="IPR036942">
    <property type="entry name" value="Beta-barrel_TonB_sf"/>
</dbReference>
<keyword evidence="2 7" id="KW-0813">Transport</keyword>
<dbReference type="InterPro" id="IPR023997">
    <property type="entry name" value="TonB-dep_OMP_SusC/RagA_CS"/>
</dbReference>
<feature type="chain" id="PRO_5018044680" evidence="8">
    <location>
        <begin position="41"/>
        <end position="1163"/>
    </location>
</feature>
<dbReference type="InterPro" id="IPR012910">
    <property type="entry name" value="Plug_dom"/>
</dbReference>
<evidence type="ECO:0000256" key="5">
    <source>
        <dbReference type="ARBA" id="ARBA00023136"/>
    </source>
</evidence>
<evidence type="ECO:0000313" key="10">
    <source>
        <dbReference type="EMBL" id="RRD63171.1"/>
    </source>
</evidence>
<dbReference type="InterPro" id="IPR008969">
    <property type="entry name" value="CarboxyPept-like_regulatory"/>
</dbReference>
<evidence type="ECO:0000256" key="1">
    <source>
        <dbReference type="ARBA" id="ARBA00004571"/>
    </source>
</evidence>
<keyword evidence="4 7" id="KW-0812">Transmembrane</keyword>
<keyword evidence="8" id="KW-0732">Signal</keyword>
<dbReference type="Gene3D" id="2.40.170.20">
    <property type="entry name" value="TonB-dependent receptor, beta-barrel domain"/>
    <property type="match status" value="1"/>
</dbReference>
<dbReference type="Pfam" id="PF07715">
    <property type="entry name" value="Plug"/>
    <property type="match status" value="1"/>
</dbReference>
<comment type="caution">
    <text evidence="10">The sequence shown here is derived from an EMBL/GenBank/DDBJ whole genome shotgun (WGS) entry which is preliminary data.</text>
</comment>
<keyword evidence="5 7" id="KW-0472">Membrane</keyword>
<evidence type="ECO:0000256" key="4">
    <source>
        <dbReference type="ARBA" id="ARBA00022692"/>
    </source>
</evidence>
<dbReference type="PROSITE" id="PS52016">
    <property type="entry name" value="TONB_DEPENDENT_REC_3"/>
    <property type="match status" value="1"/>
</dbReference>
<dbReference type="Gene3D" id="2.60.40.1120">
    <property type="entry name" value="Carboxypeptidase-like, regulatory domain"/>
    <property type="match status" value="1"/>
</dbReference>
<evidence type="ECO:0000256" key="7">
    <source>
        <dbReference type="PROSITE-ProRule" id="PRU01360"/>
    </source>
</evidence>
<dbReference type="InterPro" id="IPR039426">
    <property type="entry name" value="TonB-dep_rcpt-like"/>
</dbReference>